<name>A0AAF3FUD6_9BILA</name>
<evidence type="ECO:0000256" key="1">
    <source>
        <dbReference type="ARBA" id="ARBA00004141"/>
    </source>
</evidence>
<evidence type="ECO:0000259" key="7">
    <source>
        <dbReference type="Pfam" id="PF02931"/>
    </source>
</evidence>
<dbReference type="CDD" id="cd18989">
    <property type="entry name" value="LGIC_ECD_cation"/>
    <property type="match status" value="1"/>
</dbReference>
<dbReference type="WBParaSite" id="MBELARI_LOCUS9898">
    <property type="protein sequence ID" value="MBELARI_LOCUS9898"/>
    <property type="gene ID" value="MBELARI_LOCUS9898"/>
</dbReference>
<dbReference type="InterPro" id="IPR006202">
    <property type="entry name" value="Neur_chan_lig-bd"/>
</dbReference>
<evidence type="ECO:0000256" key="4">
    <source>
        <dbReference type="ARBA" id="ARBA00023136"/>
    </source>
</evidence>
<dbReference type="InterPro" id="IPR006029">
    <property type="entry name" value="Neurotrans-gated_channel_TM"/>
</dbReference>
<keyword evidence="4 5" id="KW-0472">Membrane</keyword>
<dbReference type="SUPFAM" id="SSF63712">
    <property type="entry name" value="Nicotinic receptor ligand binding domain-like"/>
    <property type="match status" value="1"/>
</dbReference>
<keyword evidence="5" id="KW-0407">Ion channel</keyword>
<evidence type="ECO:0000259" key="8">
    <source>
        <dbReference type="Pfam" id="PF02932"/>
    </source>
</evidence>
<feature type="domain" description="Neurotransmitter-gated ion-channel transmembrane" evidence="8">
    <location>
        <begin position="168"/>
        <end position="469"/>
    </location>
</feature>
<dbReference type="PANTHER" id="PTHR18945">
    <property type="entry name" value="NEUROTRANSMITTER GATED ION CHANNEL"/>
    <property type="match status" value="1"/>
</dbReference>
<comment type="similarity">
    <text evidence="5">Belongs to the ligand-gated ion channel (TC 1.A.9) family.</text>
</comment>
<feature type="transmembrane region" description="Helical" evidence="5">
    <location>
        <begin position="162"/>
        <end position="183"/>
    </location>
</feature>
<comment type="subcellular location">
    <subcellularLocation>
        <location evidence="1">Membrane</location>
        <topology evidence="1">Multi-pass membrane protein</topology>
    </subcellularLocation>
</comment>
<dbReference type="PRINTS" id="PR00252">
    <property type="entry name" value="NRIONCHANNEL"/>
</dbReference>
<keyword evidence="5" id="KW-0406">Ion transport</keyword>
<dbReference type="InterPro" id="IPR036734">
    <property type="entry name" value="Neur_chan_lig-bd_sf"/>
</dbReference>
<keyword evidence="5" id="KW-0813">Transport</keyword>
<evidence type="ECO:0000256" key="5">
    <source>
        <dbReference type="RuleBase" id="RU000687"/>
    </source>
</evidence>
<dbReference type="Gene3D" id="2.70.170.10">
    <property type="entry name" value="Neurotransmitter-gated ion-channel ligand-binding domain"/>
    <property type="match status" value="1"/>
</dbReference>
<dbReference type="GO" id="GO:0005230">
    <property type="term" value="F:extracellular ligand-gated monoatomic ion channel activity"/>
    <property type="evidence" value="ECO:0007669"/>
    <property type="project" value="InterPro"/>
</dbReference>
<dbReference type="GO" id="GO:0004888">
    <property type="term" value="F:transmembrane signaling receptor activity"/>
    <property type="evidence" value="ECO:0007669"/>
    <property type="project" value="InterPro"/>
</dbReference>
<dbReference type="Pfam" id="PF02931">
    <property type="entry name" value="Neur_chan_LBD"/>
    <property type="match status" value="1"/>
</dbReference>
<proteinExistence type="inferred from homology"/>
<feature type="region of interest" description="Disordered" evidence="6">
    <location>
        <begin position="295"/>
        <end position="320"/>
    </location>
</feature>
<evidence type="ECO:0000256" key="3">
    <source>
        <dbReference type="ARBA" id="ARBA00022989"/>
    </source>
</evidence>
<feature type="region of interest" description="Disordered" evidence="6">
    <location>
        <begin position="343"/>
        <end position="367"/>
    </location>
</feature>
<keyword evidence="3 5" id="KW-1133">Transmembrane helix</keyword>
<evidence type="ECO:0000256" key="2">
    <source>
        <dbReference type="ARBA" id="ARBA00022692"/>
    </source>
</evidence>
<dbReference type="AlphaFoldDB" id="A0AAF3FUD6"/>
<feature type="transmembrane region" description="Helical" evidence="5">
    <location>
        <begin position="235"/>
        <end position="263"/>
    </location>
</feature>
<evidence type="ECO:0000313" key="10">
    <source>
        <dbReference type="WBParaSite" id="MBELARI_LOCUS9898"/>
    </source>
</evidence>
<dbReference type="Proteomes" id="UP000887575">
    <property type="component" value="Unassembled WGS sequence"/>
</dbReference>
<organism evidence="9 10">
    <name type="scientific">Mesorhabditis belari</name>
    <dbReference type="NCBI Taxonomy" id="2138241"/>
    <lineage>
        <taxon>Eukaryota</taxon>
        <taxon>Metazoa</taxon>
        <taxon>Ecdysozoa</taxon>
        <taxon>Nematoda</taxon>
        <taxon>Chromadorea</taxon>
        <taxon>Rhabditida</taxon>
        <taxon>Rhabditina</taxon>
        <taxon>Rhabditomorpha</taxon>
        <taxon>Rhabditoidea</taxon>
        <taxon>Rhabditidae</taxon>
        <taxon>Mesorhabditinae</taxon>
        <taxon>Mesorhabditis</taxon>
    </lineage>
</organism>
<dbReference type="FunFam" id="1.20.58.390:FF:000062">
    <property type="entry name" value="Neurotransmitter-gated ion-channel transmembrane region"/>
    <property type="match status" value="1"/>
</dbReference>
<feature type="transmembrane region" description="Helical" evidence="5">
    <location>
        <begin position="456"/>
        <end position="475"/>
    </location>
</feature>
<feature type="domain" description="Neurotransmitter-gated ion-channel ligand-binding" evidence="7">
    <location>
        <begin position="1"/>
        <end position="160"/>
    </location>
</feature>
<dbReference type="InterPro" id="IPR018000">
    <property type="entry name" value="Neurotransmitter_ion_chnl_CS"/>
</dbReference>
<dbReference type="InterPro" id="IPR006201">
    <property type="entry name" value="Neur_channel"/>
</dbReference>
<reference evidence="10" key="1">
    <citation type="submission" date="2024-02" db="UniProtKB">
        <authorList>
            <consortium name="WormBaseParasite"/>
        </authorList>
    </citation>
    <scope>IDENTIFICATION</scope>
</reference>
<dbReference type="GO" id="GO:0016020">
    <property type="term" value="C:membrane"/>
    <property type="evidence" value="ECO:0007669"/>
    <property type="project" value="UniProtKB-SubCell"/>
</dbReference>
<dbReference type="Gene3D" id="1.20.58.390">
    <property type="entry name" value="Neurotransmitter-gated ion-channel transmembrane domain"/>
    <property type="match status" value="1"/>
</dbReference>
<protein>
    <submittedName>
        <fullName evidence="10">Uncharacterized protein</fullName>
    </submittedName>
</protein>
<dbReference type="Pfam" id="PF02932">
    <property type="entry name" value="Neur_chan_memb"/>
    <property type="match status" value="1"/>
</dbReference>
<feature type="transmembrane region" description="Helical" evidence="5">
    <location>
        <begin position="195"/>
        <end position="215"/>
    </location>
</feature>
<dbReference type="SUPFAM" id="SSF90112">
    <property type="entry name" value="Neurotransmitter-gated ion-channel transmembrane pore"/>
    <property type="match status" value="1"/>
</dbReference>
<dbReference type="CDD" id="cd19051">
    <property type="entry name" value="LGIC_TM_cation"/>
    <property type="match status" value="1"/>
</dbReference>
<sequence>MQIYWQDEFLQWDPDAYEGAKEIFLASSDIWVPEFSLYYSHNFNDAVKLRSDNDIRVNNTGHIRYYIPFSTESLCELDVKFFPFDIQKCTLLFGSWAYSNDSIKYALYSDSLFLVDFYDNQEWQLDVEHSTIKSDGFLYDYLDPPLHWEMIIMELVVHRQSFYYVFNLVIPSTIITIVAVIGFHTPSTSGRLRDAKFRLGIMTLMSMSVILLAIVEDMPKFSMGRNRKGKGSPSGIPLIGLYYFILLAIIGLSTVTTSMFVFMEREIRKTHVMPWYFHWVTWDVELKLRRAAGHRKNSQKRYESMRNADPQSTTSLLPNGHLASGVRQKARGVANSLLQILHHRNNPQQHHDSKRRQKDVDEEADAQDQRLISHQLEMEESQQPTPLRHEIRRRLSIGQYDNMIVYQYFEQTLEDLIQSIGEIGKSVANIRNEMNIALPKDDATSQWQLAIRRLEILSLLCYLAVLFITMLLFFYHDWYCTIGFNPCVEMNLKCPGFKVDPSHPDCQRNSWST</sequence>
<dbReference type="InterPro" id="IPR036719">
    <property type="entry name" value="Neuro-gated_channel_TM_sf"/>
</dbReference>
<accession>A0AAF3FUD6</accession>
<dbReference type="InterPro" id="IPR038050">
    <property type="entry name" value="Neuro_actylchol_rec"/>
</dbReference>
<keyword evidence="9" id="KW-1185">Reference proteome</keyword>
<dbReference type="PROSITE" id="PS00236">
    <property type="entry name" value="NEUROTR_ION_CHANNEL"/>
    <property type="match status" value="1"/>
</dbReference>
<keyword evidence="2 5" id="KW-0812">Transmembrane</keyword>
<evidence type="ECO:0000313" key="9">
    <source>
        <dbReference type="Proteomes" id="UP000887575"/>
    </source>
</evidence>
<evidence type="ECO:0000256" key="6">
    <source>
        <dbReference type="SAM" id="MobiDB-lite"/>
    </source>
</evidence>